<dbReference type="OrthoDB" id="47007at2759"/>
<dbReference type="EC" id="1.1.1.30" evidence="7"/>
<keyword evidence="16" id="KW-1185">Reference proteome</keyword>
<sequence>YVHDGTLLDLDEKAWDFSFNVNVKSLYFMCSQFIPKFIEQGTGGSVVNMASVVSSIKAAQNRCVYAATKAAVIGLTKSMALDFVGHKIRFNSVCPGTVDTPSLRGRAAARGDPEKALEEFKSRQRLGRLAEADEIAYLVIYLASDESNFVTGQEFIIDGGWSM</sequence>
<dbReference type="GO" id="GO:0019290">
    <property type="term" value="P:siderophore biosynthetic process"/>
    <property type="evidence" value="ECO:0007669"/>
    <property type="project" value="TreeGrafter"/>
</dbReference>
<evidence type="ECO:0000313" key="16">
    <source>
        <dbReference type="Proteomes" id="UP000678393"/>
    </source>
</evidence>
<dbReference type="InterPro" id="IPR020904">
    <property type="entry name" value="Sc_DH/Rdtase_CS"/>
</dbReference>
<comment type="similarity">
    <text evidence="2">Belongs to the short-chain dehydrogenases/reductases (SDR) family.</text>
</comment>
<evidence type="ECO:0000256" key="6">
    <source>
        <dbReference type="ARBA" id="ARBA00038956"/>
    </source>
</evidence>
<evidence type="ECO:0000256" key="8">
    <source>
        <dbReference type="ARBA" id="ARBA00039194"/>
    </source>
</evidence>
<reference evidence="15" key="1">
    <citation type="submission" date="2021-04" db="EMBL/GenBank/DDBJ databases">
        <authorList>
            <consortium name="Molecular Ecology Group"/>
        </authorList>
    </citation>
    <scope>NUCLEOTIDE SEQUENCE</scope>
</reference>
<dbReference type="EC" id="1.1.1.104" evidence="6"/>
<dbReference type="Pfam" id="PF13561">
    <property type="entry name" value="adh_short_C2"/>
    <property type="match status" value="1"/>
</dbReference>
<dbReference type="GO" id="GO:0016617">
    <property type="term" value="F:4-oxoproline reductase activity"/>
    <property type="evidence" value="ECO:0007669"/>
    <property type="project" value="UniProtKB-EC"/>
</dbReference>
<comment type="caution">
    <text evidence="15">The sequence shown here is derived from an EMBL/GenBank/DDBJ whole genome shotgun (WGS) entry which is preliminary data.</text>
</comment>
<dbReference type="GO" id="GO:0003858">
    <property type="term" value="F:3-hydroxybutyrate dehydrogenase activity"/>
    <property type="evidence" value="ECO:0007669"/>
    <property type="project" value="UniProtKB-EC"/>
</dbReference>
<dbReference type="InterPro" id="IPR051122">
    <property type="entry name" value="SDR_DHRS6-like"/>
</dbReference>
<dbReference type="AlphaFoldDB" id="A0A8S3Z739"/>
<evidence type="ECO:0000256" key="5">
    <source>
        <dbReference type="ARBA" id="ARBA00034698"/>
    </source>
</evidence>
<comment type="pathway">
    <text evidence="5">Amino-acid metabolism.</text>
</comment>
<dbReference type="EMBL" id="CAJHNH020001415">
    <property type="protein sequence ID" value="CAG5122991.1"/>
    <property type="molecule type" value="Genomic_DNA"/>
</dbReference>
<organism evidence="15 16">
    <name type="scientific">Candidula unifasciata</name>
    <dbReference type="NCBI Taxonomy" id="100452"/>
    <lineage>
        <taxon>Eukaryota</taxon>
        <taxon>Metazoa</taxon>
        <taxon>Spiralia</taxon>
        <taxon>Lophotrochozoa</taxon>
        <taxon>Mollusca</taxon>
        <taxon>Gastropoda</taxon>
        <taxon>Heterobranchia</taxon>
        <taxon>Euthyneura</taxon>
        <taxon>Panpulmonata</taxon>
        <taxon>Eupulmonata</taxon>
        <taxon>Stylommatophora</taxon>
        <taxon>Helicina</taxon>
        <taxon>Helicoidea</taxon>
        <taxon>Geomitridae</taxon>
        <taxon>Candidula</taxon>
    </lineage>
</organism>
<dbReference type="InterPro" id="IPR036291">
    <property type="entry name" value="NAD(P)-bd_dom_sf"/>
</dbReference>
<evidence type="ECO:0000256" key="7">
    <source>
        <dbReference type="ARBA" id="ARBA00038959"/>
    </source>
</evidence>
<comment type="catalytic activity">
    <reaction evidence="14">
        <text>(R)-3-hydroxybutanoate + NAD(+) = acetoacetate + NADH + H(+)</text>
        <dbReference type="Rhea" id="RHEA:20521"/>
        <dbReference type="ChEBI" id="CHEBI:10983"/>
        <dbReference type="ChEBI" id="CHEBI:13705"/>
        <dbReference type="ChEBI" id="CHEBI:15378"/>
        <dbReference type="ChEBI" id="CHEBI:57540"/>
        <dbReference type="ChEBI" id="CHEBI:57945"/>
        <dbReference type="EC" id="1.1.1.30"/>
    </reaction>
</comment>
<evidence type="ECO:0000256" key="1">
    <source>
        <dbReference type="ARBA" id="ARBA00004924"/>
    </source>
</evidence>
<accession>A0A8S3Z739</accession>
<keyword evidence="4" id="KW-0520">NAD</keyword>
<evidence type="ECO:0000256" key="10">
    <source>
        <dbReference type="ARBA" id="ARBA00042309"/>
    </source>
</evidence>
<evidence type="ECO:0000256" key="9">
    <source>
        <dbReference type="ARBA" id="ARBA00041727"/>
    </source>
</evidence>
<dbReference type="PRINTS" id="PR00080">
    <property type="entry name" value="SDRFAMILY"/>
</dbReference>
<evidence type="ECO:0000256" key="3">
    <source>
        <dbReference type="ARBA" id="ARBA00023002"/>
    </source>
</evidence>
<feature type="non-terminal residue" evidence="15">
    <location>
        <position position="163"/>
    </location>
</feature>
<proteinExistence type="inferred from homology"/>
<dbReference type="PRINTS" id="PR00081">
    <property type="entry name" value="GDHRDH"/>
</dbReference>
<dbReference type="PANTHER" id="PTHR43477">
    <property type="entry name" value="DIHYDROANTICAPSIN 7-DEHYDROGENASE"/>
    <property type="match status" value="1"/>
</dbReference>
<dbReference type="GO" id="GO:0005737">
    <property type="term" value="C:cytoplasm"/>
    <property type="evidence" value="ECO:0007669"/>
    <property type="project" value="TreeGrafter"/>
</dbReference>
<dbReference type="Gene3D" id="3.40.50.720">
    <property type="entry name" value="NAD(P)-binding Rossmann-like Domain"/>
    <property type="match status" value="1"/>
</dbReference>
<keyword evidence="3" id="KW-0560">Oxidoreductase</keyword>
<evidence type="ECO:0000313" key="15">
    <source>
        <dbReference type="EMBL" id="CAG5122991.1"/>
    </source>
</evidence>
<evidence type="ECO:0000256" key="11">
    <source>
        <dbReference type="ARBA" id="ARBA00042565"/>
    </source>
</evidence>
<comment type="pathway">
    <text evidence="1">Siderophore biosynthesis.</text>
</comment>
<dbReference type="PROSITE" id="PS00061">
    <property type="entry name" value="ADH_SHORT"/>
    <property type="match status" value="1"/>
</dbReference>
<evidence type="ECO:0000256" key="12">
    <source>
        <dbReference type="ARBA" id="ARBA00043083"/>
    </source>
</evidence>
<dbReference type="InterPro" id="IPR002347">
    <property type="entry name" value="SDR_fam"/>
</dbReference>
<evidence type="ECO:0000256" key="14">
    <source>
        <dbReference type="ARBA" id="ARBA00049550"/>
    </source>
</evidence>
<dbReference type="SUPFAM" id="SSF51735">
    <property type="entry name" value="NAD(P)-binding Rossmann-fold domains"/>
    <property type="match status" value="1"/>
</dbReference>
<evidence type="ECO:0000256" key="4">
    <source>
        <dbReference type="ARBA" id="ARBA00023027"/>
    </source>
</evidence>
<evidence type="ECO:0000256" key="13">
    <source>
        <dbReference type="ARBA" id="ARBA00043199"/>
    </source>
</evidence>
<protein>
    <recommendedName>
        <fullName evidence="8">Dehydrogenase/reductase SDR family member 6</fullName>
        <ecNumber evidence="6">1.1.1.104</ecNumber>
        <ecNumber evidence="7">1.1.1.30</ecNumber>
    </recommendedName>
    <alternativeName>
        <fullName evidence="12">(R)-beta-hydroxybutyrate dehydrogenase</fullName>
    </alternativeName>
    <alternativeName>
        <fullName evidence="10">3-hydroxybutyrate dehydrogenase type 2</fullName>
    </alternativeName>
    <alternativeName>
        <fullName evidence="13">4-oxo-L-proline reductase</fullName>
    </alternativeName>
    <alternativeName>
        <fullName evidence="11">Oxidoreductase UCPA</fullName>
    </alternativeName>
    <alternativeName>
        <fullName evidence="9">Short chain dehydrogenase/reductase family 15C member 1</fullName>
    </alternativeName>
</protein>
<gene>
    <name evidence="15" type="ORF">CUNI_LOCUS8549</name>
</gene>
<dbReference type="Proteomes" id="UP000678393">
    <property type="component" value="Unassembled WGS sequence"/>
</dbReference>
<dbReference type="PANTHER" id="PTHR43477:SF4">
    <property type="entry name" value="DEHYDROGENASE_REDUCTASE SDR FAMILY MEMBER 6"/>
    <property type="match status" value="1"/>
</dbReference>
<evidence type="ECO:0000256" key="2">
    <source>
        <dbReference type="ARBA" id="ARBA00006484"/>
    </source>
</evidence>
<name>A0A8S3Z739_9EUPU</name>